<gene>
    <name evidence="1" type="ORF">RU59_00009</name>
</gene>
<dbReference type="Proteomes" id="UP000207643">
    <property type="component" value="Segment"/>
</dbReference>
<accession>A0A0K2FGU8</accession>
<evidence type="ECO:0008006" key="3">
    <source>
        <dbReference type="Google" id="ProtNLM"/>
    </source>
</evidence>
<dbReference type="RefSeq" id="YP_009196351.1">
    <property type="nucleotide sequence ID" value="NC_028772.1"/>
</dbReference>
<reference evidence="1 2" key="1">
    <citation type="submission" date="2015-07" db="EMBL/GenBank/DDBJ databases">
        <title>Enterobacter aerogenes phage phiEap-2.</title>
        <authorList>
            <person name="Zhao X."/>
        </authorList>
    </citation>
    <scope>NUCLEOTIDE SEQUENCE [LARGE SCALE GENOMIC DNA]</scope>
</reference>
<dbReference type="InterPro" id="IPR038715">
    <property type="entry name" value="RNA_pol_inhibitor_sf"/>
</dbReference>
<evidence type="ECO:0000313" key="2">
    <source>
        <dbReference type="Proteomes" id="UP000207643"/>
    </source>
</evidence>
<name>A0A0K2FGU8_9CAUD</name>
<sequence>MSQQFKVTVEGATMSVELPIEADSLEHALELAEAEYESIGMVTRVRPVVHSE</sequence>
<evidence type="ECO:0000313" key="1">
    <source>
        <dbReference type="EMBL" id="ALA45072.1"/>
    </source>
</evidence>
<dbReference type="InterPro" id="IPR016412">
    <property type="entry name" value="RNA_pol_inhibitor"/>
</dbReference>
<dbReference type="EMBL" id="KT321314">
    <property type="protein sequence ID" value="ALA45072.1"/>
    <property type="molecule type" value="Genomic_DNA"/>
</dbReference>
<organism evidence="1 2">
    <name type="scientific">Enterobacter phage phiEap-1</name>
    <dbReference type="NCBI Taxonomy" id="1587520"/>
    <lineage>
        <taxon>Viruses</taxon>
        <taxon>Duplodnaviria</taxon>
        <taxon>Heunggongvirae</taxon>
        <taxon>Uroviricota</taxon>
        <taxon>Caudoviricetes</taxon>
        <taxon>Autographivirales</taxon>
        <taxon>Autotranscriptaviridae</taxon>
        <taxon>Studiervirinae</taxon>
        <taxon>Eapunavirus</taxon>
        <taxon>Eapunavirus Eap1</taxon>
    </lineage>
</organism>
<dbReference type="Gene3D" id="3.10.20.510">
    <property type="entry name" value="RNA polymerase inhibitor"/>
    <property type="match status" value="1"/>
</dbReference>
<dbReference type="KEGG" id="vg:26647475"/>
<dbReference type="Pfam" id="PF16857">
    <property type="entry name" value="RNA_pol_inhib"/>
    <property type="match status" value="1"/>
</dbReference>
<keyword evidence="2" id="KW-1185">Reference proteome</keyword>
<dbReference type="GeneID" id="26647475"/>
<proteinExistence type="predicted"/>
<protein>
    <recommendedName>
        <fullName evidence="3">Host RNA polymerase inhibitor</fullName>
    </recommendedName>
</protein>